<proteinExistence type="predicted"/>
<dbReference type="Gene3D" id="3.40.50.720">
    <property type="entry name" value="NAD(P)-binding Rossmann-like Domain"/>
    <property type="match status" value="1"/>
</dbReference>
<dbReference type="GO" id="GO:0009507">
    <property type="term" value="C:chloroplast"/>
    <property type="evidence" value="ECO:0007669"/>
    <property type="project" value="TreeGrafter"/>
</dbReference>
<reference evidence="3 4" key="1">
    <citation type="submission" date="2017-12" db="EMBL/GenBank/DDBJ databases">
        <title>Sequencing, de novo assembly and annotation of complete genome of a new Thraustochytrid species, strain FCC1311.</title>
        <authorList>
            <person name="Sedici K."/>
            <person name="Godart F."/>
            <person name="Aiese Cigliano R."/>
            <person name="Sanseverino W."/>
            <person name="Barakat M."/>
            <person name="Ortet P."/>
            <person name="Marechal E."/>
            <person name="Cagnac O."/>
            <person name="Amato A."/>
        </authorList>
    </citation>
    <scope>NUCLEOTIDE SEQUENCE [LARGE SCALE GENOMIC DNA]</scope>
</reference>
<dbReference type="InterPro" id="IPR044163">
    <property type="entry name" value="SARED1-like"/>
</dbReference>
<dbReference type="OrthoDB" id="419598at2759"/>
<evidence type="ECO:0000259" key="2">
    <source>
        <dbReference type="Pfam" id="PF13460"/>
    </source>
</evidence>
<keyword evidence="4" id="KW-1185">Reference proteome</keyword>
<name>A0A2R5GF42_9STRA</name>
<dbReference type="PANTHER" id="PTHR14194">
    <property type="entry name" value="NITROGEN METABOLIC REGULATION PROTEIN NMR-RELATED"/>
    <property type="match status" value="1"/>
</dbReference>
<dbReference type="PANTHER" id="PTHR14194:SF86">
    <property type="entry name" value="OS05G0110300 PROTEIN"/>
    <property type="match status" value="1"/>
</dbReference>
<dbReference type="InterPro" id="IPR016040">
    <property type="entry name" value="NAD(P)-bd_dom"/>
</dbReference>
<feature type="domain" description="NAD(P)-binding" evidence="2">
    <location>
        <begin position="67"/>
        <end position="269"/>
    </location>
</feature>
<dbReference type="AlphaFoldDB" id="A0A2R5GF42"/>
<feature type="chain" id="PRO_5015351336" evidence="1">
    <location>
        <begin position="32"/>
        <end position="309"/>
    </location>
</feature>
<dbReference type="Proteomes" id="UP000241890">
    <property type="component" value="Unassembled WGS sequence"/>
</dbReference>
<dbReference type="EMBL" id="BEYU01000028">
    <property type="protein sequence ID" value="GBG27233.1"/>
    <property type="molecule type" value="Genomic_DNA"/>
</dbReference>
<feature type="signal peptide" evidence="1">
    <location>
        <begin position="1"/>
        <end position="31"/>
    </location>
</feature>
<dbReference type="GO" id="GO:0016491">
    <property type="term" value="F:oxidoreductase activity"/>
    <property type="evidence" value="ECO:0007669"/>
    <property type="project" value="InterPro"/>
</dbReference>
<organism evidence="3 4">
    <name type="scientific">Hondaea fermentalgiana</name>
    <dbReference type="NCBI Taxonomy" id="2315210"/>
    <lineage>
        <taxon>Eukaryota</taxon>
        <taxon>Sar</taxon>
        <taxon>Stramenopiles</taxon>
        <taxon>Bigyra</taxon>
        <taxon>Labyrinthulomycetes</taxon>
        <taxon>Thraustochytrida</taxon>
        <taxon>Thraustochytriidae</taxon>
        <taxon>Hondaea</taxon>
    </lineage>
</organism>
<dbReference type="SUPFAM" id="SSF51735">
    <property type="entry name" value="NAD(P)-binding Rossmann-fold domains"/>
    <property type="match status" value="1"/>
</dbReference>
<sequence length="309" mass="32599">MRRATWTAATLAAIAAALVLALVALATPAQARAVVREALVDIDEGLSVHEKISTQPLRDGGVWVVSGATGRTGTLAYHALQASGNVDVRALIRNATKAKSELNCGECTESEGIFIGDVTKRKTLTRAMKGADGLVILTGSYPLQDSSGHYYYPSGATPKDIDWRGTVNQILEAKANGVKHIVLVSSLGTTIPDGALDKLGNGHALFYKLNAEATLMQSGLTFSIIKPCGLTNQSLHLGTQVGHCDNFKHIPVAPLISRASIASYVKAIVFATGDLGRNVRFGVCSDPLRPFGKDDMNKLLAAAADMSDC</sequence>
<gene>
    <name evidence="3" type="ORF">FCC1311_034552</name>
</gene>
<keyword evidence="1" id="KW-0732">Signal</keyword>
<evidence type="ECO:0000256" key="1">
    <source>
        <dbReference type="SAM" id="SignalP"/>
    </source>
</evidence>
<accession>A0A2R5GF42</accession>
<evidence type="ECO:0000313" key="4">
    <source>
        <dbReference type="Proteomes" id="UP000241890"/>
    </source>
</evidence>
<evidence type="ECO:0000313" key="3">
    <source>
        <dbReference type="EMBL" id="GBG27233.1"/>
    </source>
</evidence>
<comment type="caution">
    <text evidence="3">The sequence shown here is derived from an EMBL/GenBank/DDBJ whole genome shotgun (WGS) entry which is preliminary data.</text>
</comment>
<dbReference type="InterPro" id="IPR036291">
    <property type="entry name" value="NAD(P)-bd_dom_sf"/>
</dbReference>
<dbReference type="Pfam" id="PF13460">
    <property type="entry name" value="NAD_binding_10"/>
    <property type="match status" value="1"/>
</dbReference>
<protein>
    <submittedName>
        <fullName evidence="3">Protein TIC 62, chloroplastic</fullName>
    </submittedName>
</protein>
<dbReference type="InParanoid" id="A0A2R5GF42"/>